<dbReference type="Gene3D" id="3.30.930.10">
    <property type="entry name" value="Bira Bifunctional Protein, Domain 2"/>
    <property type="match status" value="1"/>
</dbReference>
<evidence type="ECO:0000256" key="6">
    <source>
        <dbReference type="ARBA" id="ARBA00022605"/>
    </source>
</evidence>
<dbReference type="GO" id="GO:0016740">
    <property type="term" value="F:transferase activity"/>
    <property type="evidence" value="ECO:0007669"/>
    <property type="project" value="UniProtKB-ARBA"/>
</dbReference>
<dbReference type="PIRSF" id="PIRSF001549">
    <property type="entry name" value="His-tRNA_synth"/>
    <property type="match status" value="1"/>
</dbReference>
<keyword evidence="13" id="KW-1185">Reference proteome</keyword>
<keyword evidence="6 9" id="KW-0028">Amino-acid biosynthesis</keyword>
<evidence type="ECO:0000313" key="13">
    <source>
        <dbReference type="Proteomes" id="UP000008457"/>
    </source>
</evidence>
<comment type="subunit">
    <text evidence="9">Heteromultimer composed of HisG and HisZ subunits.</text>
</comment>
<comment type="similarity">
    <text evidence="3 9">Belongs to the class-II aminoacyl-tRNA synthetase family. HisZ subfamily.</text>
</comment>
<dbReference type="GO" id="GO:0140096">
    <property type="term" value="F:catalytic activity, acting on a protein"/>
    <property type="evidence" value="ECO:0007669"/>
    <property type="project" value="UniProtKB-ARBA"/>
</dbReference>
<reference evidence="12 13" key="2">
    <citation type="journal article" date="2011" name="Stand. Genomic Sci.">
        <title>Complete genome sequence of Mahella australiensis type strain (50-1 BON).</title>
        <authorList>
            <person name="Sikorski J."/>
            <person name="Teshima H."/>
            <person name="Nolan M."/>
            <person name="Lucas S."/>
            <person name="Hammon N."/>
            <person name="Deshpande S."/>
            <person name="Cheng J.F."/>
            <person name="Pitluck S."/>
            <person name="Liolios K."/>
            <person name="Pagani I."/>
            <person name="Ivanova N."/>
            <person name="Huntemann M."/>
            <person name="Mavromatis K."/>
            <person name="Ovchinikova G."/>
            <person name="Pati A."/>
            <person name="Tapia R."/>
            <person name="Han C."/>
            <person name="Goodwin L."/>
            <person name="Chen A."/>
            <person name="Palaniappan K."/>
            <person name="Land M."/>
            <person name="Hauser L."/>
            <person name="Ngatchou-Djao O.D."/>
            <person name="Rohde M."/>
            <person name="Pukall R."/>
            <person name="Spring S."/>
            <person name="Abt B."/>
            <person name="Goker M."/>
            <person name="Detter J.C."/>
            <person name="Woyke T."/>
            <person name="Bristow J."/>
            <person name="Markowitz V."/>
            <person name="Hugenholtz P."/>
            <person name="Eisen J.A."/>
            <person name="Kyrpides N.C."/>
            <person name="Klenk H.P."/>
            <person name="Lapidus A."/>
        </authorList>
    </citation>
    <scope>NUCLEOTIDE SEQUENCE [LARGE SCALE GENOMIC DNA]</scope>
    <source>
        <strain evidence="13">DSM 15567 / CIP 107919 / 50-1 BON</strain>
    </source>
</reference>
<dbReference type="RefSeq" id="WP_013779913.1">
    <property type="nucleotide sequence ID" value="NC_015520.1"/>
</dbReference>
<evidence type="ECO:0000256" key="8">
    <source>
        <dbReference type="ARBA" id="ARBA00025246"/>
    </source>
</evidence>
<dbReference type="eggNOG" id="COG0124">
    <property type="taxonomic scope" value="Bacteria"/>
</dbReference>
<feature type="binding site" evidence="10">
    <location>
        <position position="129"/>
    </location>
    <ligand>
        <name>L-histidine</name>
        <dbReference type="ChEBI" id="CHEBI:57595"/>
    </ligand>
</feature>
<feature type="binding site" evidence="10">
    <location>
        <position position="125"/>
    </location>
    <ligand>
        <name>L-histidine</name>
        <dbReference type="ChEBI" id="CHEBI:57595"/>
    </ligand>
</feature>
<reference evidence="13" key="1">
    <citation type="submission" date="2010-11" db="EMBL/GenBank/DDBJ databases">
        <title>The complete genome of Mahella australiensis DSM 15567.</title>
        <authorList>
            <consortium name="US DOE Joint Genome Institute (JGI-PGF)"/>
            <person name="Lucas S."/>
            <person name="Copeland A."/>
            <person name="Lapidus A."/>
            <person name="Bruce D."/>
            <person name="Goodwin L."/>
            <person name="Pitluck S."/>
            <person name="Kyrpides N."/>
            <person name="Mavromatis K."/>
            <person name="Pagani I."/>
            <person name="Ivanova N."/>
            <person name="Teshima H."/>
            <person name="Brettin T."/>
            <person name="Detter J.C."/>
            <person name="Han C."/>
            <person name="Tapia R."/>
            <person name="Land M."/>
            <person name="Hauser L."/>
            <person name="Markowitz V."/>
            <person name="Cheng J.-F."/>
            <person name="Hugenholtz P."/>
            <person name="Woyke T."/>
            <person name="Wu D."/>
            <person name="Spring S."/>
            <person name="Pukall R."/>
            <person name="Steenblock K."/>
            <person name="Schneider S."/>
            <person name="Klenk H.-P."/>
            <person name="Eisen J.A."/>
        </authorList>
    </citation>
    <scope>NUCLEOTIDE SEQUENCE [LARGE SCALE GENOMIC DNA]</scope>
    <source>
        <strain evidence="13">DSM 15567 / CIP 107919 / 50-1 BON</strain>
    </source>
</reference>
<evidence type="ECO:0000256" key="7">
    <source>
        <dbReference type="ARBA" id="ARBA00023102"/>
    </source>
</evidence>
<dbReference type="OrthoDB" id="9800814at2"/>
<evidence type="ECO:0000256" key="4">
    <source>
        <dbReference type="ARBA" id="ARBA00020397"/>
    </source>
</evidence>
<dbReference type="InterPro" id="IPR045864">
    <property type="entry name" value="aa-tRNA-synth_II/BPL/LPL"/>
</dbReference>
<evidence type="ECO:0000256" key="9">
    <source>
        <dbReference type="HAMAP-Rule" id="MF_00125"/>
    </source>
</evidence>
<evidence type="ECO:0000256" key="1">
    <source>
        <dbReference type="ARBA" id="ARBA00004496"/>
    </source>
</evidence>
<evidence type="ECO:0000313" key="12">
    <source>
        <dbReference type="EMBL" id="AEE95480.1"/>
    </source>
</evidence>
<feature type="domain" description="Aminoacyl-transfer RNA synthetases class-II family profile" evidence="11">
    <location>
        <begin position="31"/>
        <end position="332"/>
    </location>
</feature>
<dbReference type="PROSITE" id="PS50862">
    <property type="entry name" value="AA_TRNA_LIGASE_II"/>
    <property type="match status" value="1"/>
</dbReference>
<keyword evidence="7 9" id="KW-0368">Histidine biosynthesis</keyword>
<dbReference type="GO" id="GO:0006427">
    <property type="term" value="P:histidyl-tRNA aminoacylation"/>
    <property type="evidence" value="ECO:0007669"/>
    <property type="project" value="TreeGrafter"/>
</dbReference>
<comment type="subcellular location">
    <subcellularLocation>
        <location evidence="1 9">Cytoplasm</location>
    </subcellularLocation>
</comment>
<feature type="binding site" evidence="10">
    <location>
        <begin position="274"/>
        <end position="275"/>
    </location>
    <ligand>
        <name>L-histidine</name>
        <dbReference type="ChEBI" id="CHEBI:57595"/>
    </ligand>
</feature>
<dbReference type="InterPro" id="IPR004516">
    <property type="entry name" value="HisRS/HisZ"/>
</dbReference>
<comment type="miscellaneous">
    <text evidence="9">This function is generally fulfilled by the C-terminal part of HisG, which is missing in some bacteria such as this one.</text>
</comment>
<comment type="function">
    <text evidence="8 9">Required for the first step of histidine biosynthesis. May allow the feedback regulation of ATP phosphoribosyltransferase activity by histidine.</text>
</comment>
<dbReference type="CDD" id="cd00773">
    <property type="entry name" value="HisRS-like_core"/>
    <property type="match status" value="1"/>
</dbReference>
<feature type="binding site" evidence="10">
    <location>
        <position position="111"/>
    </location>
    <ligand>
        <name>L-histidine</name>
        <dbReference type="ChEBI" id="CHEBI:57595"/>
    </ligand>
</feature>
<dbReference type="NCBIfam" id="TIGR00443">
    <property type="entry name" value="hisZ_biosyn_reg"/>
    <property type="match status" value="1"/>
</dbReference>
<protein>
    <recommendedName>
        <fullName evidence="4 9">ATP phosphoribosyltransferase regulatory subunit</fullName>
    </recommendedName>
</protein>
<organism evidence="12 13">
    <name type="scientific">Mahella australiensis (strain DSM 15567 / CIP 107919 / 50-1 BON)</name>
    <dbReference type="NCBI Taxonomy" id="697281"/>
    <lineage>
        <taxon>Bacteria</taxon>
        <taxon>Bacillati</taxon>
        <taxon>Bacillota</taxon>
        <taxon>Clostridia</taxon>
        <taxon>Thermoanaerobacterales</taxon>
        <taxon>Thermoanaerobacterales Family IV. Incertae Sedis</taxon>
        <taxon>Mahella</taxon>
    </lineage>
</organism>
<dbReference type="GO" id="GO:0004821">
    <property type="term" value="F:histidine-tRNA ligase activity"/>
    <property type="evidence" value="ECO:0007669"/>
    <property type="project" value="TreeGrafter"/>
</dbReference>
<dbReference type="SUPFAM" id="SSF55681">
    <property type="entry name" value="Class II aaRS and biotin synthetases"/>
    <property type="match status" value="1"/>
</dbReference>
<evidence type="ECO:0000256" key="10">
    <source>
        <dbReference type="PIRSR" id="PIRSR001549-1"/>
    </source>
</evidence>
<keyword evidence="12" id="KW-0436">Ligase</keyword>
<accession>F3ZX31</accession>
<feature type="binding site" evidence="10">
    <location>
        <begin position="81"/>
        <end position="83"/>
    </location>
    <ligand>
        <name>L-histidine</name>
        <dbReference type="ChEBI" id="CHEBI:57595"/>
    </ligand>
</feature>
<dbReference type="EMBL" id="CP002360">
    <property type="protein sequence ID" value="AEE95480.1"/>
    <property type="molecule type" value="Genomic_DNA"/>
</dbReference>
<evidence type="ECO:0000256" key="3">
    <source>
        <dbReference type="ARBA" id="ARBA00005539"/>
    </source>
</evidence>
<keyword evidence="5 9" id="KW-0963">Cytoplasm</keyword>
<dbReference type="UniPathway" id="UPA00031">
    <property type="reaction ID" value="UER00006"/>
</dbReference>
<evidence type="ECO:0000256" key="5">
    <source>
        <dbReference type="ARBA" id="ARBA00022490"/>
    </source>
</evidence>
<dbReference type="KEGG" id="mas:Mahau_0263"/>
<sequence length="394" mass="44006">MESWKLHIPEGTQDYLIDECYNKEELEHKLNVLFHRWGYRSVETPIYEYYDVFSDSSKYRHQEEILKFVDRNGRIAALRPDMTVPVARMVATKMASEPMPLRLCYCGDVFRYDDLQAGRQRQFTQVGVELVGSTSVLADAELIALAITALKYAGLDNPHIVIGQVGLFKSIIEESGVDQSYAQSISRLIDQKNIPALAALLDEADIDDDYKEILLGLPQWFGGVDILDKAKAMVKEPAIMAGLDNIYGIYDALARRGLNDFVSVDLSIIPDLDYYTGMVFNAFVTELGYSICGGGRYDNLLANFGTALPATGFAIGIKRLMLALERQGKLRPAPPCAYLIVYDESGMKKAFECATQLRRQGFDVIAEAVEDVGDAAAYASERGIKNVLHFCRED</sequence>
<dbReference type="PANTHER" id="PTHR43707">
    <property type="entry name" value="HISTIDYL-TRNA SYNTHETASE"/>
    <property type="match status" value="1"/>
</dbReference>
<proteinExistence type="inferred from homology"/>
<dbReference type="Pfam" id="PF13393">
    <property type="entry name" value="tRNA-synt_His"/>
    <property type="match status" value="1"/>
</dbReference>
<dbReference type="STRING" id="697281.Mahau_0263"/>
<name>F3ZX31_MAHA5</name>
<comment type="pathway">
    <text evidence="2 9">Amino-acid biosynthesis; L-histidine biosynthesis; L-histidine from 5-phospho-alpha-D-ribose 1-diphosphate: step 1/9.</text>
</comment>
<dbReference type="AlphaFoldDB" id="F3ZX31"/>
<evidence type="ECO:0000256" key="2">
    <source>
        <dbReference type="ARBA" id="ARBA00004667"/>
    </source>
</evidence>
<dbReference type="Proteomes" id="UP000008457">
    <property type="component" value="Chromosome"/>
</dbReference>
<gene>
    <name evidence="9" type="primary">hisZ</name>
    <name evidence="12" type="ordered locus">Mahau_0263</name>
</gene>
<dbReference type="HAMAP" id="MF_00125">
    <property type="entry name" value="HisZ"/>
    <property type="match status" value="1"/>
</dbReference>
<dbReference type="InterPro" id="IPR004517">
    <property type="entry name" value="HisZ"/>
</dbReference>
<dbReference type="InterPro" id="IPR006195">
    <property type="entry name" value="aa-tRNA-synth_II"/>
</dbReference>
<dbReference type="HOGENOM" id="CLU_025113_0_2_9"/>
<dbReference type="GO" id="GO:0000105">
    <property type="term" value="P:L-histidine biosynthetic process"/>
    <property type="evidence" value="ECO:0007669"/>
    <property type="project" value="UniProtKB-UniRule"/>
</dbReference>
<dbReference type="PANTHER" id="PTHR43707:SF6">
    <property type="entry name" value="ATP PHOSPHORIBOSYLTRANSFERASE REGULATORY SUBUNIT"/>
    <property type="match status" value="1"/>
</dbReference>
<dbReference type="InterPro" id="IPR041715">
    <property type="entry name" value="HisRS-like_core"/>
</dbReference>
<evidence type="ECO:0000259" key="11">
    <source>
        <dbReference type="PROSITE" id="PS50862"/>
    </source>
</evidence>
<dbReference type="GO" id="GO:0005737">
    <property type="term" value="C:cytoplasm"/>
    <property type="evidence" value="ECO:0007669"/>
    <property type="project" value="UniProtKB-SubCell"/>
</dbReference>